<sequence length="237" mass="25567">MSMSTSETTQPNSTAADLHSNTNLSTSSTKQTTGKDSTTNQPNSKAMQTTAEPTSHTSTDQPTTAKCTAVSTAHISTEQLSTTTGPLTKDAWVKVLAFSCAGVILSVFICLSWFASKKRIKLYKNKSVKTDVSSQGNGMSCSGSPEIYSLITSVPATSQPTSEDLEHPESHQPNTADPTDTFITSENPIYQPSDLSVNTQQGNTENNESVYHLYSTIPDKPVQPYTGDQEYSLIQMH</sequence>
<accession>A0AC58GTP2</accession>
<proteinExistence type="predicted"/>
<evidence type="ECO:0000313" key="1">
    <source>
        <dbReference type="Proteomes" id="UP000000437"/>
    </source>
</evidence>
<reference evidence="2" key="1">
    <citation type="submission" date="2025-08" db="UniProtKB">
        <authorList>
            <consortium name="RefSeq"/>
        </authorList>
    </citation>
    <scope>IDENTIFICATION</scope>
    <source>
        <strain evidence="2">Tuebingen</strain>
        <tissue evidence="2">Fibroblasts and whole tissue</tissue>
    </source>
</reference>
<name>A0AC58GTP2_DANRE</name>
<keyword evidence="1" id="KW-1185">Reference proteome</keyword>
<dbReference type="Proteomes" id="UP000000437">
    <property type="component" value="Chromosome 11"/>
</dbReference>
<gene>
    <name evidence="2" type="primary">LOC101885860</name>
</gene>
<evidence type="ECO:0000313" key="2">
    <source>
        <dbReference type="RefSeq" id="XP_073773097.1"/>
    </source>
</evidence>
<protein>
    <submittedName>
        <fullName evidence="2">Uncharacterized protein isoform X4</fullName>
    </submittedName>
</protein>
<organism evidence="1 2">
    <name type="scientific">Danio rerio</name>
    <name type="common">Zebrafish</name>
    <name type="synonym">Brachydanio rerio</name>
    <dbReference type="NCBI Taxonomy" id="7955"/>
    <lineage>
        <taxon>Eukaryota</taxon>
        <taxon>Metazoa</taxon>
        <taxon>Chordata</taxon>
        <taxon>Craniata</taxon>
        <taxon>Vertebrata</taxon>
        <taxon>Euteleostomi</taxon>
        <taxon>Actinopterygii</taxon>
        <taxon>Neopterygii</taxon>
        <taxon>Teleostei</taxon>
        <taxon>Ostariophysi</taxon>
        <taxon>Cypriniformes</taxon>
        <taxon>Danionidae</taxon>
        <taxon>Danioninae</taxon>
        <taxon>Danio</taxon>
    </lineage>
</organism>
<dbReference type="RefSeq" id="XP_073773097.1">
    <property type="nucleotide sequence ID" value="XM_073916996.1"/>
</dbReference>